<feature type="region of interest" description="Disordered" evidence="15">
    <location>
        <begin position="403"/>
        <end position="425"/>
    </location>
</feature>
<comment type="similarity">
    <text evidence="2 14">Belongs to the peroxin-14 family.</text>
</comment>
<feature type="region of interest" description="Disordered" evidence="15">
    <location>
        <begin position="97"/>
        <end position="118"/>
    </location>
</feature>
<dbReference type="OrthoDB" id="441517at2759"/>
<comment type="caution">
    <text evidence="20">The sequence shown here is derived from an EMBL/GenBank/DDBJ whole genome shotgun (WGS) entry which is preliminary data.</text>
</comment>
<feature type="transmembrane region" description="Helical" evidence="16">
    <location>
        <begin position="154"/>
        <end position="175"/>
    </location>
</feature>
<accession>A0A8X7YNQ9</accession>
<evidence type="ECO:0000256" key="9">
    <source>
        <dbReference type="ARBA" id="ARBA00023140"/>
    </source>
</evidence>
<dbReference type="GO" id="GO:0005778">
    <property type="term" value="C:peroxisomal membrane"/>
    <property type="evidence" value="ECO:0007669"/>
    <property type="project" value="UniProtKB-SubCell"/>
</dbReference>
<evidence type="ECO:0000259" key="19">
    <source>
        <dbReference type="Pfam" id="PF23020"/>
    </source>
</evidence>
<feature type="compositionally biased region" description="Polar residues" evidence="15">
    <location>
        <begin position="102"/>
        <end position="118"/>
    </location>
</feature>
<protein>
    <recommendedName>
        <fullName evidence="10 14">Peroxisomal membrane protein PEX14</fullName>
    </recommendedName>
    <alternativeName>
        <fullName evidence="11 14">Peroxin-14</fullName>
    </alternativeName>
</protein>
<dbReference type="Pfam" id="PF04695">
    <property type="entry name" value="Pex14_N"/>
    <property type="match status" value="1"/>
</dbReference>
<evidence type="ECO:0000256" key="3">
    <source>
        <dbReference type="ARBA" id="ARBA00022448"/>
    </source>
</evidence>
<evidence type="ECO:0000256" key="8">
    <source>
        <dbReference type="ARBA" id="ARBA00023136"/>
    </source>
</evidence>
<keyword evidence="6 16" id="KW-1133">Transmembrane helix</keyword>
<dbReference type="AlphaFoldDB" id="A0A8X7YNQ9"/>
<keyword evidence="7" id="KW-0811">Translocation</keyword>
<evidence type="ECO:0000256" key="6">
    <source>
        <dbReference type="ARBA" id="ARBA00022989"/>
    </source>
</evidence>
<evidence type="ECO:0000256" key="4">
    <source>
        <dbReference type="ARBA" id="ARBA00022692"/>
    </source>
</evidence>
<dbReference type="EMBL" id="JAAWWB010000023">
    <property type="protein sequence ID" value="KAG6754066.1"/>
    <property type="molecule type" value="Genomic_DNA"/>
</dbReference>
<feature type="domain" description="Peroxisomal membrane protein PEX14 central plants" evidence="19">
    <location>
        <begin position="150"/>
        <end position="269"/>
    </location>
</feature>
<evidence type="ECO:0000256" key="16">
    <source>
        <dbReference type="SAM" id="Phobius"/>
    </source>
</evidence>
<dbReference type="Proteomes" id="UP000886885">
    <property type="component" value="Chromosome 12A"/>
</dbReference>
<dbReference type="InterPro" id="IPR025655">
    <property type="entry name" value="PEX14"/>
</dbReference>
<dbReference type="Pfam" id="PF23020">
    <property type="entry name" value="PEX14-like_2nd"/>
    <property type="match status" value="1"/>
</dbReference>
<keyword evidence="9 14" id="KW-0576">Peroxisome</keyword>
<evidence type="ECO:0000256" key="12">
    <source>
        <dbReference type="ARBA" id="ARBA00053920"/>
    </source>
</evidence>
<keyword evidence="8 14" id="KW-0472">Membrane</keyword>
<comment type="subcellular location">
    <subcellularLocation>
        <location evidence="1">Peroxisome membrane</location>
        <topology evidence="1">Single-pass membrane protein</topology>
    </subcellularLocation>
</comment>
<proteinExistence type="inferred from homology"/>
<dbReference type="GO" id="GO:0005102">
    <property type="term" value="F:signaling receptor binding"/>
    <property type="evidence" value="ECO:0007669"/>
    <property type="project" value="TreeGrafter"/>
</dbReference>
<comment type="subunit">
    <text evidence="13">Interacts with PEX13; forming the PEX13-PEX14 docking complex. Interacts with PEX5 (via WxxxF/Y motifs).</text>
</comment>
<evidence type="ECO:0000313" key="21">
    <source>
        <dbReference type="Proteomes" id="UP000886885"/>
    </source>
</evidence>
<feature type="compositionally biased region" description="Polar residues" evidence="15">
    <location>
        <begin position="20"/>
        <end position="29"/>
    </location>
</feature>
<organism evidence="20 21">
    <name type="scientific">Populus tomentosa</name>
    <name type="common">Chinese white poplar</name>
    <dbReference type="NCBI Taxonomy" id="118781"/>
    <lineage>
        <taxon>Eukaryota</taxon>
        <taxon>Viridiplantae</taxon>
        <taxon>Streptophyta</taxon>
        <taxon>Embryophyta</taxon>
        <taxon>Tracheophyta</taxon>
        <taxon>Spermatophyta</taxon>
        <taxon>Magnoliopsida</taxon>
        <taxon>eudicotyledons</taxon>
        <taxon>Gunneridae</taxon>
        <taxon>Pentapetalae</taxon>
        <taxon>rosids</taxon>
        <taxon>fabids</taxon>
        <taxon>Malpighiales</taxon>
        <taxon>Salicaceae</taxon>
        <taxon>Saliceae</taxon>
        <taxon>Populus</taxon>
    </lineage>
</organism>
<feature type="compositionally biased region" description="Low complexity" evidence="15">
    <location>
        <begin position="369"/>
        <end position="387"/>
    </location>
</feature>
<feature type="region of interest" description="Disordered" evidence="15">
    <location>
        <begin position="361"/>
        <end position="387"/>
    </location>
</feature>
<dbReference type="PANTHER" id="PTHR23058">
    <property type="entry name" value="PEROXISOMAL MEMBRANE PROTEIN PEX14"/>
    <property type="match status" value="1"/>
</dbReference>
<dbReference type="InterPro" id="IPR054154">
    <property type="entry name" value="PEX14-like_M_plants"/>
</dbReference>
<evidence type="ECO:0000256" key="1">
    <source>
        <dbReference type="ARBA" id="ARBA00004549"/>
    </source>
</evidence>
<reference evidence="20" key="1">
    <citation type="journal article" date="2020" name="bioRxiv">
        <title>Hybrid origin of Populus tomentosa Carr. identified through genome sequencing and phylogenomic analysis.</title>
        <authorList>
            <person name="An X."/>
            <person name="Gao K."/>
            <person name="Chen Z."/>
            <person name="Li J."/>
            <person name="Yang X."/>
            <person name="Yang X."/>
            <person name="Zhou J."/>
            <person name="Guo T."/>
            <person name="Zhao T."/>
            <person name="Huang S."/>
            <person name="Miao D."/>
            <person name="Khan W.U."/>
            <person name="Rao P."/>
            <person name="Ye M."/>
            <person name="Lei B."/>
            <person name="Liao W."/>
            <person name="Wang J."/>
            <person name="Ji L."/>
            <person name="Li Y."/>
            <person name="Guo B."/>
            <person name="Mustafa N.S."/>
            <person name="Li S."/>
            <person name="Yun Q."/>
            <person name="Keller S.R."/>
            <person name="Mao J."/>
            <person name="Zhang R."/>
            <person name="Strauss S.H."/>
        </authorList>
    </citation>
    <scope>NUCLEOTIDE SEQUENCE</scope>
    <source>
        <strain evidence="20">GM15</strain>
        <tissue evidence="20">Leaf</tissue>
    </source>
</reference>
<dbReference type="GO" id="GO:1990429">
    <property type="term" value="C:peroxisomal importomer complex"/>
    <property type="evidence" value="ECO:0007669"/>
    <property type="project" value="TreeGrafter"/>
</dbReference>
<keyword evidence="3 14" id="KW-0813">Transport</keyword>
<dbReference type="FunFam" id="1.10.10.10:FF:000217">
    <property type="entry name" value="Peroxisomal membrane protein PEX14"/>
    <property type="match status" value="1"/>
</dbReference>
<evidence type="ECO:0000256" key="5">
    <source>
        <dbReference type="ARBA" id="ARBA00022927"/>
    </source>
</evidence>
<feature type="domain" description="Peroxisomal membrane protein PEX14-like KPWE" evidence="18">
    <location>
        <begin position="385"/>
        <end position="433"/>
    </location>
</feature>
<evidence type="ECO:0000256" key="7">
    <source>
        <dbReference type="ARBA" id="ARBA00023010"/>
    </source>
</evidence>
<evidence type="ECO:0000256" key="10">
    <source>
        <dbReference type="ARBA" id="ARBA00029502"/>
    </source>
</evidence>
<dbReference type="GO" id="GO:0016560">
    <property type="term" value="P:protein import into peroxisome matrix, docking"/>
    <property type="evidence" value="ECO:0007669"/>
    <property type="project" value="UniProtKB-UniRule"/>
</dbReference>
<sequence>MATQSSDPPPPSNPADQNPGNVQPTNGIQQDAEVEAIKQSPPSVFVNSEPMREEQVQNAVKFLSHPKVRGSPVMYRRSFLEKKGLTKEEIDEAFLRVPDPTPSTQATSLNQEGQVKSTPNAQSLASAQALQPVAAAPTALISSVGTLTRSRFHWYHAVFAVGLLAVSGAGTAVLVKNTIIPRLKSWIRKVVLEEEDDNVKKTNLKPSLAEEAAAAAKSAAAAAADVARASQELLNSKNEERRYFKEFMNMLDVQVQEMKSMSTAIHRLEGILKTIPKVVIFQLIQQVTVLAEHFQFFYHVLPISMLEQILNNSLDLISYRSKPRCLRWCLGQTDNRVRNSLADQEDYRALVANPEQTYTNGKAEFDLHSGGSSSHPASAKPSAAPHPKSYMEIMEMVRRGERPGNIRDINDQPPNPSQQISNPRIAPRTKPWEVGQVQNNSSQVLQSQVSGEDLNSKVRDNGIYQFDGESTAPWLQRKNAGIAEIDNEDEVKAGPYGGQNNQQPVRRTWVPPRPPPVVMAEAAEAIRRPKQSIQKEQLEDDRSVSHPTDTADELQRITKISESGGAVEINGGGSVLNSSEIQEEPEQEATLSEPSTCHLLRPAEAEI</sequence>
<keyword evidence="5 14" id="KW-0653">Protein transport</keyword>
<feature type="region of interest" description="Disordered" evidence="15">
    <location>
        <begin position="487"/>
        <end position="513"/>
    </location>
</feature>
<dbReference type="Pfam" id="PF17733">
    <property type="entry name" value="KPWE_dom"/>
    <property type="match status" value="1"/>
</dbReference>
<gene>
    <name evidence="20" type="ORF">POTOM_042074</name>
</gene>
<evidence type="ECO:0000256" key="14">
    <source>
        <dbReference type="RuleBase" id="RU367032"/>
    </source>
</evidence>
<evidence type="ECO:0000256" key="13">
    <source>
        <dbReference type="ARBA" id="ARBA00064754"/>
    </source>
</evidence>
<evidence type="ECO:0000259" key="17">
    <source>
        <dbReference type="Pfam" id="PF04695"/>
    </source>
</evidence>
<keyword evidence="4 16" id="KW-0812">Transmembrane</keyword>
<comment type="function">
    <text evidence="12 14">Component of the PEX13-PEX14 docking complex, a translocon channel that specifically mediates the import of peroxisomal cargo proteins bound to PEX5 receptor. The PEX13-PEX14 docking complex forms a large import pore which can be opened to a diameter of about 9 nm. Mechanistically, PEX5 receptor along with cargo proteins associates with the PEX14 subunit of the PEX13-PEX14 docking complex in the cytosol, leading to the insertion of the receptor into the organelle membrane with the concomitant translocation of the cargo into the peroxisome matrix.</text>
</comment>
<evidence type="ECO:0000259" key="18">
    <source>
        <dbReference type="Pfam" id="PF17733"/>
    </source>
</evidence>
<dbReference type="InterPro" id="IPR040554">
    <property type="entry name" value="KPWE_PEX14_dom"/>
</dbReference>
<feature type="region of interest" description="Disordered" evidence="15">
    <location>
        <begin position="526"/>
        <end position="607"/>
    </location>
</feature>
<evidence type="ECO:0000256" key="11">
    <source>
        <dbReference type="ARBA" id="ARBA00029691"/>
    </source>
</evidence>
<evidence type="ECO:0000313" key="20">
    <source>
        <dbReference type="EMBL" id="KAG6754066.1"/>
    </source>
</evidence>
<feature type="domain" description="Peroxisome membrane anchor protein Pex14p N-terminal" evidence="17">
    <location>
        <begin position="52"/>
        <end position="94"/>
    </location>
</feature>
<feature type="region of interest" description="Disordered" evidence="15">
    <location>
        <begin position="1"/>
        <end position="51"/>
    </location>
</feature>
<evidence type="ECO:0000256" key="15">
    <source>
        <dbReference type="SAM" id="MobiDB-lite"/>
    </source>
</evidence>
<evidence type="ECO:0000256" key="2">
    <source>
        <dbReference type="ARBA" id="ARBA00005443"/>
    </source>
</evidence>
<keyword evidence="21" id="KW-1185">Reference proteome</keyword>
<dbReference type="InterPro" id="IPR006785">
    <property type="entry name" value="Pex14_N"/>
</dbReference>
<dbReference type="PANTHER" id="PTHR23058:SF0">
    <property type="entry name" value="PEROXISOMAL MEMBRANE PROTEIN PEX14"/>
    <property type="match status" value="1"/>
</dbReference>
<name>A0A8X7YNQ9_POPTO</name>